<evidence type="ECO:0000259" key="1">
    <source>
        <dbReference type="PROSITE" id="PS51833"/>
    </source>
</evidence>
<dbReference type="RefSeq" id="WP_345338436.1">
    <property type="nucleotide sequence ID" value="NZ_BAABLI010000005.1"/>
</dbReference>
<reference evidence="3" key="1">
    <citation type="journal article" date="2019" name="Int. J. Syst. Evol. Microbiol.">
        <title>The Global Catalogue of Microorganisms (GCM) 10K type strain sequencing project: providing services to taxonomists for standard genome sequencing and annotation.</title>
        <authorList>
            <consortium name="The Broad Institute Genomics Platform"/>
            <consortium name="The Broad Institute Genome Sequencing Center for Infectious Disease"/>
            <person name="Wu L."/>
            <person name="Ma J."/>
        </authorList>
    </citation>
    <scope>NUCLEOTIDE SEQUENCE [LARGE SCALE GENOMIC DNA]</scope>
    <source>
        <strain evidence="3">CGMCC 1.10992</strain>
    </source>
</reference>
<dbReference type="Proteomes" id="UP001597380">
    <property type="component" value="Unassembled WGS sequence"/>
</dbReference>
<dbReference type="EMBL" id="JBHUHT010000008">
    <property type="protein sequence ID" value="MFD2095275.1"/>
    <property type="molecule type" value="Genomic_DNA"/>
</dbReference>
<organism evidence="2 3">
    <name type="scientific">Corallincola platygyrae</name>
    <dbReference type="NCBI Taxonomy" id="1193278"/>
    <lineage>
        <taxon>Bacteria</taxon>
        <taxon>Pseudomonadati</taxon>
        <taxon>Pseudomonadota</taxon>
        <taxon>Gammaproteobacteria</taxon>
        <taxon>Alteromonadales</taxon>
        <taxon>Psychromonadaceae</taxon>
        <taxon>Corallincola</taxon>
    </lineage>
</organism>
<name>A0ABW4XKJ4_9GAMM</name>
<dbReference type="PANTHER" id="PTHR33525:SF3">
    <property type="entry name" value="RIBONUCLEASE Y"/>
    <property type="match status" value="1"/>
</dbReference>
<keyword evidence="3" id="KW-1185">Reference proteome</keyword>
<dbReference type="Pfam" id="PF08668">
    <property type="entry name" value="HDOD"/>
    <property type="match status" value="1"/>
</dbReference>
<dbReference type="InterPro" id="IPR013976">
    <property type="entry name" value="HDOD"/>
</dbReference>
<dbReference type="PROSITE" id="PS51833">
    <property type="entry name" value="HDOD"/>
    <property type="match status" value="1"/>
</dbReference>
<accession>A0ABW4XKJ4</accession>
<gene>
    <name evidence="2" type="ORF">ACFSJ3_04700</name>
</gene>
<protein>
    <submittedName>
        <fullName evidence="2">HDOD domain-containing protein</fullName>
    </submittedName>
</protein>
<dbReference type="PANTHER" id="PTHR33525">
    <property type="match status" value="1"/>
</dbReference>
<proteinExistence type="predicted"/>
<feature type="domain" description="HDOD" evidence="1">
    <location>
        <begin position="22"/>
        <end position="215"/>
    </location>
</feature>
<evidence type="ECO:0000313" key="2">
    <source>
        <dbReference type="EMBL" id="MFD2095275.1"/>
    </source>
</evidence>
<comment type="caution">
    <text evidence="2">The sequence shown here is derived from an EMBL/GenBank/DDBJ whole genome shotgun (WGS) entry which is preliminary data.</text>
</comment>
<dbReference type="SUPFAM" id="SSF109604">
    <property type="entry name" value="HD-domain/PDEase-like"/>
    <property type="match status" value="1"/>
</dbReference>
<dbReference type="Gene3D" id="1.10.3210.10">
    <property type="entry name" value="Hypothetical protein af1432"/>
    <property type="match status" value="1"/>
</dbReference>
<evidence type="ECO:0000313" key="3">
    <source>
        <dbReference type="Proteomes" id="UP001597380"/>
    </source>
</evidence>
<dbReference type="InterPro" id="IPR052340">
    <property type="entry name" value="RNase_Y/CdgJ"/>
</dbReference>
<sequence length="282" mass="31494">MSAEEALFHILEAQLDNDELVLPSLPEVAIQVRDAVDDPDSTLAQIVDVVSKDPALSLRLIRIANTAHYARAANVTTLNAAIHRIGMRAIKNIAIAMALEQLFVCKNDIVRIYIERAWSQAVDVAAASSAVYANYREEHRSREISPDTLTLMGLIHNIGVLPILQEAQRHDDVFANPTFLDRAIARFGARIGGAIMKAWGFGTDFEQLVRDWRDMSIQPAALNYLDFVRLGTIYAKVTKDEGIIDNVMHVATEKGLCEDSASPFEHEMFMTRFREVKAAFEQ</sequence>